<protein>
    <submittedName>
        <fullName evidence="1">Uncharacterized protein</fullName>
    </submittedName>
</protein>
<gene>
    <name evidence="1" type="ORF">OMM_08947</name>
</gene>
<dbReference type="Proteomes" id="UP000189670">
    <property type="component" value="Unassembled WGS sequence"/>
</dbReference>
<proteinExistence type="predicted"/>
<dbReference type="AlphaFoldDB" id="A0A1V1P627"/>
<organism evidence="1 2">
    <name type="scientific">Candidatus Magnetoglobus multicellularis str. Araruama</name>
    <dbReference type="NCBI Taxonomy" id="890399"/>
    <lineage>
        <taxon>Bacteria</taxon>
        <taxon>Pseudomonadati</taxon>
        <taxon>Thermodesulfobacteriota</taxon>
        <taxon>Desulfobacteria</taxon>
        <taxon>Desulfobacterales</taxon>
        <taxon>Desulfobacteraceae</taxon>
        <taxon>Candidatus Magnetoglobus</taxon>
    </lineage>
</organism>
<reference evidence="2" key="1">
    <citation type="submission" date="2012-11" db="EMBL/GenBank/DDBJ databases">
        <authorList>
            <person name="Lucero-Rivera Y.E."/>
            <person name="Tovar-Ramirez D."/>
        </authorList>
    </citation>
    <scope>NUCLEOTIDE SEQUENCE [LARGE SCALE GENOMIC DNA]</scope>
    <source>
        <strain evidence="2">Araruama</strain>
    </source>
</reference>
<dbReference type="EMBL" id="ATBP01000456">
    <property type="protein sequence ID" value="ETR70254.1"/>
    <property type="molecule type" value="Genomic_DNA"/>
</dbReference>
<sequence length="80" mass="9293">MFNPKQIELSNMLFNKLKEQFPEIEFVGLSESAESRDNIWVNIKYPNDEDRQLELYELSGDISTDILLDYGYSINTVSAL</sequence>
<evidence type="ECO:0000313" key="1">
    <source>
        <dbReference type="EMBL" id="ETR70254.1"/>
    </source>
</evidence>
<comment type="caution">
    <text evidence="1">The sequence shown here is derived from an EMBL/GenBank/DDBJ whole genome shotgun (WGS) entry which is preliminary data.</text>
</comment>
<accession>A0A1V1P627</accession>
<name>A0A1V1P627_9BACT</name>
<evidence type="ECO:0000313" key="2">
    <source>
        <dbReference type="Proteomes" id="UP000189670"/>
    </source>
</evidence>